<dbReference type="Gene3D" id="1.20.120.20">
    <property type="entry name" value="Apolipoprotein"/>
    <property type="match status" value="1"/>
</dbReference>
<reference evidence="2" key="1">
    <citation type="journal article" date="2014" name="Int. J. Syst. Evol. Microbiol.">
        <title>Complete genome sequence of Corynebacterium casei LMG S-19264T (=DSM 44701T), isolated from a smear-ripened cheese.</title>
        <authorList>
            <consortium name="US DOE Joint Genome Institute (JGI-PGF)"/>
            <person name="Walter F."/>
            <person name="Albersmeier A."/>
            <person name="Kalinowski J."/>
            <person name="Ruckert C."/>
        </authorList>
    </citation>
    <scope>NUCLEOTIDE SEQUENCE</scope>
    <source>
        <strain evidence="2">CGMCC 1.12777</strain>
    </source>
</reference>
<accession>A0A8J3ENA9</accession>
<gene>
    <name evidence="2" type="ORF">GCM10007096_37240</name>
</gene>
<proteinExistence type="predicted"/>
<dbReference type="Proteomes" id="UP000656813">
    <property type="component" value="Unassembled WGS sequence"/>
</dbReference>
<feature type="transmembrane region" description="Helical" evidence="1">
    <location>
        <begin position="6"/>
        <end position="26"/>
    </location>
</feature>
<dbReference type="RefSeq" id="WP_188498888.1">
    <property type="nucleotide sequence ID" value="NZ_BMFV01000039.1"/>
</dbReference>
<evidence type="ECO:0008006" key="4">
    <source>
        <dbReference type="Google" id="ProtNLM"/>
    </source>
</evidence>
<dbReference type="EMBL" id="BMFV01000039">
    <property type="protein sequence ID" value="GGH87373.1"/>
    <property type="molecule type" value="Genomic_DNA"/>
</dbReference>
<protein>
    <recommendedName>
        <fullName evidence="4">Gas vesicle protein</fullName>
    </recommendedName>
</protein>
<keyword evidence="1" id="KW-1133">Transmembrane helix</keyword>
<sequence>MGKLKSYIFGFTVGSVAAGITVLLNAPKPGKELRQDLKTQVNDIQLPVKELKETALSVKNNLTDFTQKSIPVIKSTVNEVKTLVDSWQTDIQPNLKKLSEEINDIQK</sequence>
<keyword evidence="1" id="KW-0812">Transmembrane</keyword>
<evidence type="ECO:0000313" key="2">
    <source>
        <dbReference type="EMBL" id="GGH87373.1"/>
    </source>
</evidence>
<evidence type="ECO:0000313" key="3">
    <source>
        <dbReference type="Proteomes" id="UP000656813"/>
    </source>
</evidence>
<dbReference type="InterPro" id="IPR052928">
    <property type="entry name" value="Desiccation-related_membrane"/>
</dbReference>
<dbReference type="Pfam" id="PF12732">
    <property type="entry name" value="YtxH"/>
    <property type="match status" value="1"/>
</dbReference>
<dbReference type="PANTHER" id="PTHR35792">
    <property type="entry name" value="GENERAL STRESS PROTEIN"/>
    <property type="match status" value="1"/>
</dbReference>
<reference evidence="2" key="2">
    <citation type="submission" date="2020-09" db="EMBL/GenBank/DDBJ databases">
        <authorList>
            <person name="Sun Q."/>
            <person name="Zhou Y."/>
        </authorList>
    </citation>
    <scope>NUCLEOTIDE SEQUENCE</scope>
    <source>
        <strain evidence="2">CGMCC 1.12777</strain>
    </source>
</reference>
<name>A0A8J3ENA9_9BACL</name>
<dbReference type="InterPro" id="IPR024623">
    <property type="entry name" value="YtxH"/>
</dbReference>
<keyword evidence="3" id="KW-1185">Reference proteome</keyword>
<evidence type="ECO:0000256" key="1">
    <source>
        <dbReference type="SAM" id="Phobius"/>
    </source>
</evidence>
<organism evidence="2 3">
    <name type="scientific">Pullulanibacillus pueri</name>
    <dbReference type="NCBI Taxonomy" id="1437324"/>
    <lineage>
        <taxon>Bacteria</taxon>
        <taxon>Bacillati</taxon>
        <taxon>Bacillota</taxon>
        <taxon>Bacilli</taxon>
        <taxon>Bacillales</taxon>
        <taxon>Sporolactobacillaceae</taxon>
        <taxon>Pullulanibacillus</taxon>
    </lineage>
</organism>
<comment type="caution">
    <text evidence="2">The sequence shown here is derived from an EMBL/GenBank/DDBJ whole genome shotgun (WGS) entry which is preliminary data.</text>
</comment>
<keyword evidence="1" id="KW-0472">Membrane</keyword>
<dbReference type="PANTHER" id="PTHR35792:SF3">
    <property type="entry name" value="IG HYPOTHETICAL 17707"/>
    <property type="match status" value="1"/>
</dbReference>
<dbReference type="AlphaFoldDB" id="A0A8J3ENA9"/>